<feature type="transmembrane region" description="Helical" evidence="2">
    <location>
        <begin position="258"/>
        <end position="278"/>
    </location>
</feature>
<protein>
    <submittedName>
        <fullName evidence="3">PrsW family intramembrane metalloprotease</fullName>
    </submittedName>
</protein>
<feature type="transmembrane region" description="Helical" evidence="2">
    <location>
        <begin position="81"/>
        <end position="100"/>
    </location>
</feature>
<proteinExistence type="predicted"/>
<keyword evidence="2" id="KW-0812">Transmembrane</keyword>
<name>A0A290YZH9_9PSEU</name>
<dbReference type="Proteomes" id="UP000218505">
    <property type="component" value="Chromosome"/>
</dbReference>
<evidence type="ECO:0000313" key="3">
    <source>
        <dbReference type="EMBL" id="ATE52155.1"/>
    </source>
</evidence>
<dbReference type="EMBL" id="CP023445">
    <property type="protein sequence ID" value="ATE52155.1"/>
    <property type="molecule type" value="Genomic_DNA"/>
</dbReference>
<keyword evidence="3" id="KW-0378">Hydrolase</keyword>
<keyword evidence="3" id="KW-0645">Protease</keyword>
<feature type="transmembrane region" description="Helical" evidence="2">
    <location>
        <begin position="154"/>
        <end position="175"/>
    </location>
</feature>
<feature type="transmembrane region" description="Helical" evidence="2">
    <location>
        <begin position="20"/>
        <end position="40"/>
    </location>
</feature>
<reference evidence="3" key="1">
    <citation type="submission" date="2017-09" db="EMBL/GenBank/DDBJ databases">
        <title>Complete Genome Sequence of ansamitocin-producing Bacterium Actinosynnema pretiosum X47.</title>
        <authorList>
            <person name="Cao G."/>
            <person name="Zong G."/>
            <person name="Zhong C."/>
            <person name="Fu J."/>
        </authorList>
    </citation>
    <scope>NUCLEOTIDE SEQUENCE [LARGE SCALE GENOMIC DNA]</scope>
    <source>
        <strain evidence="3">X47</strain>
    </source>
</reference>
<dbReference type="GO" id="GO:0008237">
    <property type="term" value="F:metallopeptidase activity"/>
    <property type="evidence" value="ECO:0007669"/>
    <property type="project" value="UniProtKB-KW"/>
</dbReference>
<keyword evidence="4" id="KW-1185">Reference proteome</keyword>
<dbReference type="PANTHER" id="PTHR36844:SF1">
    <property type="entry name" value="PROTEASE PRSW"/>
    <property type="match status" value="1"/>
</dbReference>
<gene>
    <name evidence="3" type="ORF">CNX65_01660</name>
</gene>
<dbReference type="AlphaFoldDB" id="A0A290YZH9"/>
<evidence type="ECO:0000256" key="1">
    <source>
        <dbReference type="SAM" id="MobiDB-lite"/>
    </source>
</evidence>
<keyword evidence="2" id="KW-0472">Membrane</keyword>
<feature type="transmembrane region" description="Helical" evidence="2">
    <location>
        <begin position="46"/>
        <end position="69"/>
    </location>
</feature>
<dbReference type="RefSeq" id="WP_096491187.1">
    <property type="nucleotide sequence ID" value="NZ_CP023445.1"/>
</dbReference>
<feature type="transmembrane region" description="Helical" evidence="2">
    <location>
        <begin position="195"/>
        <end position="220"/>
    </location>
</feature>
<feature type="compositionally biased region" description="Low complexity" evidence="1">
    <location>
        <begin position="424"/>
        <end position="441"/>
    </location>
</feature>
<feature type="region of interest" description="Disordered" evidence="1">
    <location>
        <begin position="408"/>
        <end position="448"/>
    </location>
</feature>
<accession>A0A290YZH9</accession>
<feature type="transmembrane region" description="Helical" evidence="2">
    <location>
        <begin position="227"/>
        <end position="246"/>
    </location>
</feature>
<evidence type="ECO:0000313" key="4">
    <source>
        <dbReference type="Proteomes" id="UP000218505"/>
    </source>
</evidence>
<dbReference type="GO" id="GO:0006508">
    <property type="term" value="P:proteolysis"/>
    <property type="evidence" value="ECO:0007669"/>
    <property type="project" value="UniProtKB-KW"/>
</dbReference>
<keyword evidence="2" id="KW-1133">Transmembrane helix</keyword>
<keyword evidence="3" id="KW-0482">Metalloprotease</keyword>
<dbReference type="InterPro" id="IPR026898">
    <property type="entry name" value="PrsW"/>
</dbReference>
<organism evidence="3 4">
    <name type="scientific">Actinosynnema pretiosum</name>
    <dbReference type="NCBI Taxonomy" id="42197"/>
    <lineage>
        <taxon>Bacteria</taxon>
        <taxon>Bacillati</taxon>
        <taxon>Actinomycetota</taxon>
        <taxon>Actinomycetes</taxon>
        <taxon>Pseudonocardiales</taxon>
        <taxon>Pseudonocardiaceae</taxon>
        <taxon>Actinosynnema</taxon>
    </lineage>
</organism>
<dbReference type="KEGG" id="apre:CNX65_01660"/>
<feature type="transmembrane region" description="Helical" evidence="2">
    <location>
        <begin position="120"/>
        <end position="142"/>
    </location>
</feature>
<evidence type="ECO:0000256" key="2">
    <source>
        <dbReference type="SAM" id="Phobius"/>
    </source>
</evidence>
<dbReference type="PANTHER" id="PTHR36844">
    <property type="entry name" value="PROTEASE PRSW"/>
    <property type="match status" value="1"/>
</dbReference>
<sequence length="448" mass="47663">MTAAAPSPARKRTEQRRWTVLLPVAALIVLGVCGLVLLGLGTSKVGLAPILVGAAASLLPVMAVLSAYLWLDRWEPEPAKLLLFGFAWGACGATITSLVFNQTAQVIGELINDGDGATFAAVVGAPIVEEATKGVFLIALFLRRRHEFDGAVDGLVYAGVVAAGFAFTENIYYFARVFVDSGLGDASSGVVALFILRGVLSPFAHPLFTSMLGVGVGLAAMSHKRNVRIAGPLLGYLGAVGLHSLWNFSTTVGTGSTFINLYFLIMVPIFAGMVWLVVWQRRREQRIVAEQLPGMAERQWIATSEVTLLASLQGRSRWRRTVRRKAGDEAAKAVAGYQVAATELAFLRHRMALGTAGADADRRHANLLRSLLATRVAAVNAPGALGAADGAGRPRLTERAERTVRIARIARQGRAARPDRQIRPGSPTSPASPTSPNDPDATGGVRRS</sequence>
<dbReference type="Pfam" id="PF13367">
    <property type="entry name" value="PrsW-protease"/>
    <property type="match status" value="1"/>
</dbReference>